<proteinExistence type="predicted"/>
<comment type="caution">
    <text evidence="3">The sequence shown here is derived from an EMBL/GenBank/DDBJ whole genome shotgun (WGS) entry which is preliminary data.</text>
</comment>
<dbReference type="EMBL" id="JAFCMP010000057">
    <property type="protein sequence ID" value="KAG5189149.1"/>
    <property type="molecule type" value="Genomic_DNA"/>
</dbReference>
<evidence type="ECO:0000313" key="3">
    <source>
        <dbReference type="EMBL" id="KAG5189149.1"/>
    </source>
</evidence>
<evidence type="ECO:0000256" key="1">
    <source>
        <dbReference type="SAM" id="MobiDB-lite"/>
    </source>
</evidence>
<gene>
    <name evidence="3" type="ORF">JKP88DRAFT_184664</name>
</gene>
<dbReference type="OrthoDB" id="1923844at2759"/>
<name>A0A835ZB25_9STRA</name>
<dbReference type="Proteomes" id="UP000664859">
    <property type="component" value="Unassembled WGS sequence"/>
</dbReference>
<sequence>MRVPLALLGLSLLSNPCTSFSPLPGHSCRARNGASPTKTRAASASGAPRLSNTGKLRELLAEQERTGEALIMPCCYDGLTARLVEQGGFPLTFMTGFGVSASHGFPDTQLISYAEMQQRALEIIAALDSIPCIGDGDTGYGNAVNVKRTVRGYAQAGLAAIMIEDQVSPKKCGHTRGKDVVGRAEALARVQAACDARDEGADILILARTDARGPLGMREALERCQEFKRIGADIIFLEAPESVQEMQQFCDEVPGPKLANMLEHGKTPILSPKELGAMGFAIAAYPLTLLSASMRAMRFALQRLKAGESCDDLLLPFQEVQAGVGFPDYWAEEDRYRT</sequence>
<dbReference type="InterPro" id="IPR039556">
    <property type="entry name" value="ICL/PEPM"/>
</dbReference>
<evidence type="ECO:0000256" key="2">
    <source>
        <dbReference type="SAM" id="SignalP"/>
    </source>
</evidence>
<dbReference type="Pfam" id="PF13714">
    <property type="entry name" value="PEP_mutase"/>
    <property type="match status" value="1"/>
</dbReference>
<keyword evidence="2" id="KW-0732">Signal</keyword>
<dbReference type="SUPFAM" id="SSF51621">
    <property type="entry name" value="Phosphoenolpyruvate/pyruvate domain"/>
    <property type="match status" value="1"/>
</dbReference>
<feature type="chain" id="PRO_5032497908" evidence="2">
    <location>
        <begin position="20"/>
        <end position="338"/>
    </location>
</feature>
<accession>A0A835ZB25</accession>
<feature type="region of interest" description="Disordered" evidence="1">
    <location>
        <begin position="28"/>
        <end position="50"/>
    </location>
</feature>
<keyword evidence="4" id="KW-1185">Reference proteome</keyword>
<dbReference type="InterPro" id="IPR015813">
    <property type="entry name" value="Pyrv/PenolPyrv_kinase-like_dom"/>
</dbReference>
<evidence type="ECO:0000313" key="4">
    <source>
        <dbReference type="Proteomes" id="UP000664859"/>
    </source>
</evidence>
<dbReference type="GO" id="GO:0003824">
    <property type="term" value="F:catalytic activity"/>
    <property type="evidence" value="ECO:0007669"/>
    <property type="project" value="InterPro"/>
</dbReference>
<dbReference type="Gene3D" id="3.20.20.60">
    <property type="entry name" value="Phosphoenolpyruvate-binding domains"/>
    <property type="match status" value="1"/>
</dbReference>
<dbReference type="PANTHER" id="PTHR42905:SF2">
    <property type="entry name" value="PHOSPHOENOLPYRUVATE CARBOXYLASE FAMILY PROTEIN"/>
    <property type="match status" value="1"/>
</dbReference>
<dbReference type="CDD" id="cd00377">
    <property type="entry name" value="ICL_PEPM"/>
    <property type="match status" value="1"/>
</dbReference>
<organism evidence="3 4">
    <name type="scientific">Tribonema minus</name>
    <dbReference type="NCBI Taxonomy" id="303371"/>
    <lineage>
        <taxon>Eukaryota</taxon>
        <taxon>Sar</taxon>
        <taxon>Stramenopiles</taxon>
        <taxon>Ochrophyta</taxon>
        <taxon>PX clade</taxon>
        <taxon>Xanthophyceae</taxon>
        <taxon>Tribonematales</taxon>
        <taxon>Tribonemataceae</taxon>
        <taxon>Tribonema</taxon>
    </lineage>
</organism>
<dbReference type="AlphaFoldDB" id="A0A835ZB25"/>
<feature type="signal peptide" evidence="2">
    <location>
        <begin position="1"/>
        <end position="19"/>
    </location>
</feature>
<dbReference type="PANTHER" id="PTHR42905">
    <property type="entry name" value="PHOSPHOENOLPYRUVATE CARBOXYLASE"/>
    <property type="match status" value="1"/>
</dbReference>
<protein>
    <submittedName>
        <fullName evidence="3">Carboxyvinyl-carboxyphosphonate phosphorylmutase</fullName>
    </submittedName>
</protein>
<dbReference type="InterPro" id="IPR040442">
    <property type="entry name" value="Pyrv_kinase-like_dom_sf"/>
</dbReference>
<reference evidence="3" key="1">
    <citation type="submission" date="2021-02" db="EMBL/GenBank/DDBJ databases">
        <title>First Annotated Genome of the Yellow-green Alga Tribonema minus.</title>
        <authorList>
            <person name="Mahan K.M."/>
        </authorList>
    </citation>
    <scope>NUCLEOTIDE SEQUENCE</scope>
    <source>
        <strain evidence="3">UTEX B ZZ1240</strain>
    </source>
</reference>